<evidence type="ECO:0000313" key="2">
    <source>
        <dbReference type="Proteomes" id="UP000238261"/>
    </source>
</evidence>
<dbReference type="AlphaFoldDB" id="A0A2S7ETK7"/>
<keyword evidence="2" id="KW-1185">Reference proteome</keyword>
<dbReference type="SUPFAM" id="SSF82282">
    <property type="entry name" value="Homocysteine S-methyltransferase"/>
    <property type="match status" value="1"/>
</dbReference>
<dbReference type="EMBL" id="MDEG01000015">
    <property type="protein sequence ID" value="PPU96415.1"/>
    <property type="molecule type" value="Genomic_DNA"/>
</dbReference>
<organism evidence="1 2">
    <name type="scientific">Xanthomonas hyacinthi</name>
    <dbReference type="NCBI Taxonomy" id="56455"/>
    <lineage>
        <taxon>Bacteria</taxon>
        <taxon>Pseudomonadati</taxon>
        <taxon>Pseudomonadota</taxon>
        <taxon>Gammaproteobacteria</taxon>
        <taxon>Lysobacterales</taxon>
        <taxon>Lysobacteraceae</taxon>
        <taxon>Xanthomonas</taxon>
    </lineage>
</organism>
<dbReference type="Gene3D" id="3.20.20.330">
    <property type="entry name" value="Homocysteine-binding-like domain"/>
    <property type="match status" value="1"/>
</dbReference>
<evidence type="ECO:0008006" key="3">
    <source>
        <dbReference type="Google" id="ProtNLM"/>
    </source>
</evidence>
<proteinExistence type="predicted"/>
<evidence type="ECO:0000313" key="1">
    <source>
        <dbReference type="EMBL" id="PPU96415.1"/>
    </source>
</evidence>
<gene>
    <name evidence="1" type="ORF">XhyaCFBP1156_15005</name>
</gene>
<accession>A0A2S7ETK7</accession>
<protein>
    <recommendedName>
        <fullName evidence="3">Homocysteine S-methyltransferase</fullName>
    </recommendedName>
</protein>
<reference evidence="2" key="1">
    <citation type="submission" date="2016-08" db="EMBL/GenBank/DDBJ databases">
        <authorList>
            <person name="Merda D."/>
            <person name="Briand M."/>
            <person name="Taghouti G."/>
            <person name="Carrere S."/>
            <person name="Gouzy J."/>
            <person name="Portier P."/>
            <person name="Jacques M.-A."/>
            <person name="Fischer-Le Saux M."/>
        </authorList>
    </citation>
    <scope>NUCLEOTIDE SEQUENCE [LARGE SCALE GENOMIC DNA]</scope>
    <source>
        <strain evidence="2">CFBP1156</strain>
    </source>
</reference>
<name>A0A2S7ETK7_9XANT</name>
<dbReference type="Proteomes" id="UP000238261">
    <property type="component" value="Unassembled WGS sequence"/>
</dbReference>
<dbReference type="InterPro" id="IPR036589">
    <property type="entry name" value="HCY_dom_sf"/>
</dbReference>
<comment type="caution">
    <text evidence="1">The sequence shown here is derived from an EMBL/GenBank/DDBJ whole genome shotgun (WGS) entry which is preliminary data.</text>
</comment>
<sequence length="91" mass="9703">MAASGFAGEAATMPRSNPLTALLAAGRCIVLDGALATELEARGCDLGDALWSARASPRWSRRAWTCWPDRQCRCQEGFNPDRALPATPGRG</sequence>